<dbReference type="InParanoid" id="E4WR32"/>
<reference evidence="3" key="1">
    <citation type="journal article" date="2010" name="Science">
        <title>Plasticity of animal genome architecture unmasked by rapid evolution of a pelagic tunicate.</title>
        <authorList>
            <person name="Denoeud F."/>
            <person name="Henriet S."/>
            <person name="Mungpakdee S."/>
            <person name="Aury J.M."/>
            <person name="Da Silva C."/>
            <person name="Brinkmann H."/>
            <person name="Mikhaleva J."/>
            <person name="Olsen L.C."/>
            <person name="Jubin C."/>
            <person name="Canestro C."/>
            <person name="Bouquet J.M."/>
            <person name="Danks G."/>
            <person name="Poulain J."/>
            <person name="Campsteijn C."/>
            <person name="Adamski M."/>
            <person name="Cross I."/>
            <person name="Yadetie F."/>
            <person name="Muffato M."/>
            <person name="Louis A."/>
            <person name="Butcher S."/>
            <person name="Tsagkogeorga G."/>
            <person name="Konrad A."/>
            <person name="Singh S."/>
            <person name="Jensen M.F."/>
            <person name="Cong E.H."/>
            <person name="Eikeseth-Otteraa H."/>
            <person name="Noel B."/>
            <person name="Anthouard V."/>
            <person name="Porcel B.M."/>
            <person name="Kachouri-Lafond R."/>
            <person name="Nishino A."/>
            <person name="Ugolini M."/>
            <person name="Chourrout P."/>
            <person name="Nishida H."/>
            <person name="Aasland R."/>
            <person name="Huzurbazar S."/>
            <person name="Westhof E."/>
            <person name="Delsuc F."/>
            <person name="Lehrach H."/>
            <person name="Reinhardt R."/>
            <person name="Weissenbach J."/>
            <person name="Roy S.W."/>
            <person name="Artiguenave F."/>
            <person name="Postlethwait J.H."/>
            <person name="Manak J.R."/>
            <person name="Thompson E.M."/>
            <person name="Jaillon O."/>
            <person name="Du Pasquier L."/>
            <person name="Boudinot P."/>
            <person name="Liberles D.A."/>
            <person name="Volff J.N."/>
            <person name="Philippe H."/>
            <person name="Lenhard B."/>
            <person name="Roest Crollius H."/>
            <person name="Wincker P."/>
            <person name="Chourrout D."/>
        </authorList>
    </citation>
    <scope>NUCLEOTIDE SEQUENCE [LARGE SCALE GENOMIC DNA]</scope>
</reference>
<feature type="region of interest" description="Disordered" evidence="2">
    <location>
        <begin position="649"/>
        <end position="676"/>
    </location>
</feature>
<dbReference type="InterPro" id="IPR007145">
    <property type="entry name" value="MAP65_Ase1_PRC1"/>
</dbReference>
<feature type="coiled-coil region" evidence="1">
    <location>
        <begin position="344"/>
        <end position="371"/>
    </location>
</feature>
<evidence type="ECO:0000256" key="2">
    <source>
        <dbReference type="SAM" id="MobiDB-lite"/>
    </source>
</evidence>
<evidence type="ECO:0000313" key="4">
    <source>
        <dbReference type="Proteomes" id="UP000001307"/>
    </source>
</evidence>
<gene>
    <name evidence="3" type="ORF">GSOID_T00000204001</name>
</gene>
<dbReference type="Gene3D" id="1.20.58.1520">
    <property type="match status" value="1"/>
</dbReference>
<dbReference type="GO" id="GO:0008017">
    <property type="term" value="F:microtubule binding"/>
    <property type="evidence" value="ECO:0007669"/>
    <property type="project" value="InterPro"/>
</dbReference>
<organism evidence="3">
    <name type="scientific">Oikopleura dioica</name>
    <name type="common">Tunicate</name>
    <dbReference type="NCBI Taxonomy" id="34765"/>
    <lineage>
        <taxon>Eukaryota</taxon>
        <taxon>Metazoa</taxon>
        <taxon>Chordata</taxon>
        <taxon>Tunicata</taxon>
        <taxon>Appendicularia</taxon>
        <taxon>Copelata</taxon>
        <taxon>Oikopleuridae</taxon>
        <taxon>Oikopleura</taxon>
    </lineage>
</organism>
<sequence>MEEDLNMTSTYLEPEEMEEFVKHHVQQQSGFNNVDRDEAFANLTQIWLELGFDRWNVEQRIKTANGHISQLYMQMQIEEREVLDTMKADLAAALTTIRELTSELGLTPYRYEGPPQLVVKFDHVTAEQKELEKRKETAMIELHRLKNIEERLCEQLDHVSIKVSLKVVPKVADLEQIKQNIHVMEKLVQTRLEKFRKLKFAITSAFDLLGETPKDEWTIRILEADEDPFVVLKENVNHTLETKRKNIEARRDQKQKYKHELEEKLVRLSKRLEKPSSYINQFTRHDLSHSWLEQLREELESLEAEKKSKLKELVESCRVDIAKLWEKMYFSQKQREAFHRYYSENYNEELLDDHERILKKLEEEYSQHANMFKGVDQWNGFFETYRVMDAEDKDPNRFKNNRGGALLKKQKEFKRVKVQLTQLENNLKADITEWEKDNEKEFQVDGVGFKKYIETQWAAVCESKDMERRYRNQKKKVDLAREMTFGTTPTKRGNFGSTLSLADTKRSRIDITAQSKFSRIPNIPPFRRPFAAPSRPAKEEEPPKESRLTKKCRRRSKSASNLLKPYGKVLSKVSARINTFRTPQPFKAGSSRIPIAHRGAKTEMKPSRKLFSEKMEDDNDDRICQPILEDKENDSNGTFEFESAENLAFGGPTSLKSAPQFDTDGPPLSYEEFGDNLGSRRHVRSSAYGFHEI</sequence>
<dbReference type="PANTHER" id="PTHR19321">
    <property type="entry name" value="PROTEIN REGULATOR OF CYTOKINESIS 1 PRC1-RELATED"/>
    <property type="match status" value="1"/>
</dbReference>
<name>E4WR32_OIKDI</name>
<feature type="region of interest" description="Disordered" evidence="2">
    <location>
        <begin position="522"/>
        <end position="559"/>
    </location>
</feature>
<dbReference type="PANTHER" id="PTHR19321:SF41">
    <property type="entry name" value="FASCETTO-RELATED"/>
    <property type="match status" value="1"/>
</dbReference>
<keyword evidence="1" id="KW-0175">Coiled coil</keyword>
<protein>
    <recommendedName>
        <fullName evidence="5">Protein regulator of cytokinesis 1</fullName>
    </recommendedName>
</protein>
<feature type="coiled-coil region" evidence="1">
    <location>
        <begin position="406"/>
        <end position="437"/>
    </location>
</feature>
<evidence type="ECO:0008006" key="5">
    <source>
        <dbReference type="Google" id="ProtNLM"/>
    </source>
</evidence>
<feature type="compositionally biased region" description="Basic and acidic residues" evidence="2">
    <location>
        <begin position="536"/>
        <end position="548"/>
    </location>
</feature>
<evidence type="ECO:0000256" key="1">
    <source>
        <dbReference type="SAM" id="Coils"/>
    </source>
</evidence>
<evidence type="ECO:0000313" key="3">
    <source>
        <dbReference type="EMBL" id="CBY20218.1"/>
    </source>
</evidence>
<dbReference type="GO" id="GO:0005737">
    <property type="term" value="C:cytoplasm"/>
    <property type="evidence" value="ECO:0007669"/>
    <property type="project" value="TreeGrafter"/>
</dbReference>
<accession>E4WR32</accession>
<dbReference type="GO" id="GO:1990023">
    <property type="term" value="C:mitotic spindle midzone"/>
    <property type="evidence" value="ECO:0007669"/>
    <property type="project" value="TreeGrafter"/>
</dbReference>
<dbReference type="GO" id="GO:0051256">
    <property type="term" value="P:mitotic spindle midzone assembly"/>
    <property type="evidence" value="ECO:0007669"/>
    <property type="project" value="TreeGrafter"/>
</dbReference>
<keyword evidence="4" id="KW-1185">Reference proteome</keyword>
<dbReference type="OrthoDB" id="642895at2759"/>
<dbReference type="AlphaFoldDB" id="E4WR32"/>
<proteinExistence type="predicted"/>
<feature type="coiled-coil region" evidence="1">
    <location>
        <begin position="240"/>
        <end position="316"/>
    </location>
</feature>
<dbReference type="Pfam" id="PF03999">
    <property type="entry name" value="MAP65_ASE1"/>
    <property type="match status" value="1"/>
</dbReference>
<dbReference type="Proteomes" id="UP000001307">
    <property type="component" value="Unassembled WGS sequence"/>
</dbReference>
<dbReference type="EMBL" id="FN653015">
    <property type="protein sequence ID" value="CBY20218.1"/>
    <property type="molecule type" value="Genomic_DNA"/>
</dbReference>